<dbReference type="PROSITE" id="PS50022">
    <property type="entry name" value="FA58C_3"/>
    <property type="match status" value="1"/>
</dbReference>
<dbReference type="SUPFAM" id="SSF49785">
    <property type="entry name" value="Galactose-binding domain-like"/>
    <property type="match status" value="1"/>
</dbReference>
<dbReference type="Gene3D" id="2.60.120.260">
    <property type="entry name" value="Galactose-binding domain-like"/>
    <property type="match status" value="1"/>
</dbReference>
<evidence type="ECO:0000256" key="1">
    <source>
        <dbReference type="ARBA" id="ARBA00023157"/>
    </source>
</evidence>
<keyword evidence="1" id="KW-1015">Disulfide bond</keyword>
<dbReference type="GO" id="GO:0005886">
    <property type="term" value="C:plasma membrane"/>
    <property type="evidence" value="ECO:0007669"/>
    <property type="project" value="TreeGrafter"/>
</dbReference>
<keyword evidence="2" id="KW-0732">Signal</keyword>
<accession>A0AAW0SC31</accession>
<dbReference type="PANTHER" id="PTHR46806">
    <property type="entry name" value="F5/8 TYPE C DOMAIN-CONTAINING PROTEIN"/>
    <property type="match status" value="1"/>
</dbReference>
<feature type="chain" id="PRO_5043429888" description="F5/8 type C domain-containing protein" evidence="2">
    <location>
        <begin position="22"/>
        <end position="165"/>
    </location>
</feature>
<evidence type="ECO:0000313" key="5">
    <source>
        <dbReference type="Proteomes" id="UP001487740"/>
    </source>
</evidence>
<dbReference type="AlphaFoldDB" id="A0AAW0SC31"/>
<protein>
    <recommendedName>
        <fullName evidence="3">F5/8 type C domain-containing protein</fullName>
    </recommendedName>
</protein>
<gene>
    <name evidence="4" type="ORF">O3P69_015719</name>
</gene>
<dbReference type="InterPro" id="IPR000421">
    <property type="entry name" value="FA58C"/>
</dbReference>
<dbReference type="PANTHER" id="PTHR46806:SF7">
    <property type="entry name" value="COAGULATION FACTOR VIII"/>
    <property type="match status" value="1"/>
</dbReference>
<evidence type="ECO:0000259" key="3">
    <source>
        <dbReference type="PROSITE" id="PS50022"/>
    </source>
</evidence>
<dbReference type="InterPro" id="IPR050633">
    <property type="entry name" value="Neuropilin_MCO_CoagFactor"/>
</dbReference>
<feature type="signal peptide" evidence="2">
    <location>
        <begin position="1"/>
        <end position="21"/>
    </location>
</feature>
<feature type="domain" description="F5/8 type C" evidence="3">
    <location>
        <begin position="1"/>
        <end position="63"/>
    </location>
</feature>
<proteinExistence type="predicted"/>
<organism evidence="4 5">
    <name type="scientific">Scylla paramamosain</name>
    <name type="common">Mud crab</name>
    <dbReference type="NCBI Taxonomy" id="85552"/>
    <lineage>
        <taxon>Eukaryota</taxon>
        <taxon>Metazoa</taxon>
        <taxon>Ecdysozoa</taxon>
        <taxon>Arthropoda</taxon>
        <taxon>Crustacea</taxon>
        <taxon>Multicrustacea</taxon>
        <taxon>Malacostraca</taxon>
        <taxon>Eumalacostraca</taxon>
        <taxon>Eucarida</taxon>
        <taxon>Decapoda</taxon>
        <taxon>Pleocyemata</taxon>
        <taxon>Brachyura</taxon>
        <taxon>Eubrachyura</taxon>
        <taxon>Portunoidea</taxon>
        <taxon>Portunidae</taxon>
        <taxon>Portuninae</taxon>
        <taxon>Scylla</taxon>
    </lineage>
</organism>
<evidence type="ECO:0000256" key="2">
    <source>
        <dbReference type="SAM" id="SignalP"/>
    </source>
</evidence>
<evidence type="ECO:0000313" key="4">
    <source>
        <dbReference type="EMBL" id="KAK8371842.1"/>
    </source>
</evidence>
<dbReference type="Proteomes" id="UP001487740">
    <property type="component" value="Unassembled WGS sequence"/>
</dbReference>
<keyword evidence="5" id="KW-1185">Reference proteome</keyword>
<dbReference type="EMBL" id="JARAKH010006404">
    <property type="protein sequence ID" value="KAK8371842.1"/>
    <property type="molecule type" value="Genomic_DNA"/>
</dbReference>
<comment type="caution">
    <text evidence="4">The sequence shown here is derived from an EMBL/GenBank/DDBJ whole genome shotgun (WGS) entry which is preliminary data.</text>
</comment>
<dbReference type="InterPro" id="IPR008979">
    <property type="entry name" value="Galactose-bd-like_sf"/>
</dbReference>
<name>A0AAW0SC31_SCYPA</name>
<dbReference type="GO" id="GO:0038023">
    <property type="term" value="F:signaling receptor activity"/>
    <property type="evidence" value="ECO:0007669"/>
    <property type="project" value="TreeGrafter"/>
</dbReference>
<reference evidence="4 5" key="1">
    <citation type="submission" date="2023-03" db="EMBL/GenBank/DDBJ databases">
        <title>High-quality genome of Scylla paramamosain provides insights in environmental adaptation.</title>
        <authorList>
            <person name="Zhang L."/>
        </authorList>
    </citation>
    <scope>NUCLEOTIDE SEQUENCE [LARGE SCALE GENOMIC DNA]</scope>
    <source>
        <strain evidence="4">LZ_2023a</strain>
        <tissue evidence="4">Muscle</tissue>
    </source>
</reference>
<sequence length="165" mass="17948">MGLGHMEVVLTILLWAPTVFQANVDSPQTRHNYVEPPVLGRFVRLHVLEWHSQPSMRFELLGCQGRLITQKPSVNVAPSNLDREQQDMDETTLRNRELLDATTRTVAEDGAAVDGADAQGGDGLERTSAVHISITVQAFPPLPPPTGCVGLPGAASLPHSEEVRK</sequence>